<organism evidence="1 2">
    <name type="scientific">Micromonospora sonchi</name>
    <dbReference type="NCBI Taxonomy" id="1763543"/>
    <lineage>
        <taxon>Bacteria</taxon>
        <taxon>Bacillati</taxon>
        <taxon>Actinomycetota</taxon>
        <taxon>Actinomycetes</taxon>
        <taxon>Micromonosporales</taxon>
        <taxon>Micromonosporaceae</taxon>
        <taxon>Micromonospora</taxon>
    </lineage>
</organism>
<evidence type="ECO:0000313" key="2">
    <source>
        <dbReference type="Proteomes" id="UP000608890"/>
    </source>
</evidence>
<dbReference type="SUPFAM" id="SSF46785">
    <property type="entry name" value="Winged helix' DNA-binding domain"/>
    <property type="match status" value="1"/>
</dbReference>
<name>A0A917U594_9ACTN</name>
<dbReference type="EMBL" id="BMNB01000025">
    <property type="protein sequence ID" value="GGM55491.1"/>
    <property type="molecule type" value="Genomic_DNA"/>
</dbReference>
<gene>
    <name evidence="1" type="ORF">GCM10011608_45430</name>
</gene>
<protein>
    <submittedName>
        <fullName evidence="1">ArsR family transcriptional regulator</fullName>
    </submittedName>
</protein>
<reference evidence="1" key="1">
    <citation type="journal article" date="2014" name="Int. J. Syst. Evol. Microbiol.">
        <title>Complete genome sequence of Corynebacterium casei LMG S-19264T (=DSM 44701T), isolated from a smear-ripened cheese.</title>
        <authorList>
            <consortium name="US DOE Joint Genome Institute (JGI-PGF)"/>
            <person name="Walter F."/>
            <person name="Albersmeier A."/>
            <person name="Kalinowski J."/>
            <person name="Ruckert C."/>
        </authorList>
    </citation>
    <scope>NUCLEOTIDE SEQUENCE</scope>
    <source>
        <strain evidence="1">CGMCC 4.7312</strain>
    </source>
</reference>
<proteinExistence type="predicted"/>
<accession>A0A917U594</accession>
<dbReference type="Gene3D" id="1.10.10.10">
    <property type="entry name" value="Winged helix-like DNA-binding domain superfamily/Winged helix DNA-binding domain"/>
    <property type="match status" value="1"/>
</dbReference>
<comment type="caution">
    <text evidence="1">The sequence shown here is derived from an EMBL/GenBank/DDBJ whole genome shotgun (WGS) entry which is preliminary data.</text>
</comment>
<dbReference type="InterPro" id="IPR036390">
    <property type="entry name" value="WH_DNA-bd_sf"/>
</dbReference>
<reference evidence="1" key="2">
    <citation type="submission" date="2020-09" db="EMBL/GenBank/DDBJ databases">
        <authorList>
            <person name="Sun Q."/>
            <person name="Zhou Y."/>
        </authorList>
    </citation>
    <scope>NUCLEOTIDE SEQUENCE</scope>
    <source>
        <strain evidence="1">CGMCC 4.7312</strain>
    </source>
</reference>
<dbReference type="AlphaFoldDB" id="A0A917U594"/>
<keyword evidence="2" id="KW-1185">Reference proteome</keyword>
<sequence>MVTALADTSRRTLYDYVRRQGDPVSREEAAAACHMSRSLAAFHLDKLVAAGLLRARYQAPPGQPRGRGRSPKVYQAADNGLAITIPERRYELIAEILADAVVDDPANADDAARRHAEQRGRLLGSQLRGTALLDVLTGLGFEPESGTATVLRNCPFHALATRQTALVCGLNHAFLTGLIDGLNVTQVHARLAPRTGACCVELDDRSICPSHG</sequence>
<dbReference type="Proteomes" id="UP000608890">
    <property type="component" value="Unassembled WGS sequence"/>
</dbReference>
<dbReference type="Pfam" id="PF12840">
    <property type="entry name" value="HTH_20"/>
    <property type="match status" value="1"/>
</dbReference>
<dbReference type="InterPro" id="IPR036388">
    <property type="entry name" value="WH-like_DNA-bd_sf"/>
</dbReference>
<evidence type="ECO:0000313" key="1">
    <source>
        <dbReference type="EMBL" id="GGM55491.1"/>
    </source>
</evidence>